<dbReference type="InterPro" id="IPR001932">
    <property type="entry name" value="PPM-type_phosphatase-like_dom"/>
</dbReference>
<dbReference type="PANTHER" id="PTHR48051">
    <property type="match status" value="1"/>
</dbReference>
<keyword evidence="1" id="KW-0433">Leucine-rich repeat</keyword>
<dbReference type="AlphaFoldDB" id="A0A9Q0LRZ6"/>
<dbReference type="OMA" id="RESDNPM"/>
<dbReference type="Gene3D" id="3.60.40.10">
    <property type="entry name" value="PPM-type phosphatase domain"/>
    <property type="match status" value="1"/>
</dbReference>
<dbReference type="PROSITE" id="PS51746">
    <property type="entry name" value="PPM_2"/>
    <property type="match status" value="1"/>
</dbReference>
<feature type="compositionally biased region" description="Acidic residues" evidence="3">
    <location>
        <begin position="1179"/>
        <end position="1190"/>
    </location>
</feature>
<dbReference type="SUPFAM" id="SSF52058">
    <property type="entry name" value="L domain-like"/>
    <property type="match status" value="2"/>
</dbReference>
<dbReference type="Pfam" id="PF00481">
    <property type="entry name" value="PP2C"/>
    <property type="match status" value="1"/>
</dbReference>
<dbReference type="SMART" id="SM00365">
    <property type="entry name" value="LRR_SD22"/>
    <property type="match status" value="7"/>
</dbReference>
<gene>
    <name evidence="5" type="ORF">M0811_05972</name>
</gene>
<proteinExistence type="predicted"/>
<evidence type="ECO:0000313" key="6">
    <source>
        <dbReference type="Proteomes" id="UP001149090"/>
    </source>
</evidence>
<dbReference type="InterPro" id="IPR032675">
    <property type="entry name" value="LRR_dom_sf"/>
</dbReference>
<organism evidence="5 6">
    <name type="scientific">Anaeramoeba ignava</name>
    <name type="common">Anaerobic marine amoeba</name>
    <dbReference type="NCBI Taxonomy" id="1746090"/>
    <lineage>
        <taxon>Eukaryota</taxon>
        <taxon>Metamonada</taxon>
        <taxon>Anaeramoebidae</taxon>
        <taxon>Anaeramoeba</taxon>
    </lineage>
</organism>
<dbReference type="OrthoDB" id="416093at2759"/>
<dbReference type="InterPro" id="IPR001611">
    <property type="entry name" value="Leu-rich_rpt"/>
</dbReference>
<name>A0A9Q0LRZ6_ANAIG</name>
<dbReference type="Pfam" id="PF00560">
    <property type="entry name" value="LRR_1"/>
    <property type="match status" value="1"/>
</dbReference>
<feature type="compositionally biased region" description="Low complexity" evidence="3">
    <location>
        <begin position="1191"/>
        <end position="1232"/>
    </location>
</feature>
<evidence type="ECO:0000256" key="3">
    <source>
        <dbReference type="SAM" id="MobiDB-lite"/>
    </source>
</evidence>
<dbReference type="SMART" id="SM00332">
    <property type="entry name" value="PP2Cc"/>
    <property type="match status" value="1"/>
</dbReference>
<dbReference type="GO" id="GO:0005737">
    <property type="term" value="C:cytoplasm"/>
    <property type="evidence" value="ECO:0007669"/>
    <property type="project" value="TreeGrafter"/>
</dbReference>
<comment type="caution">
    <text evidence="5">The sequence shown here is derived from an EMBL/GenBank/DDBJ whole genome shotgun (WGS) entry which is preliminary data.</text>
</comment>
<dbReference type="SMART" id="SM00364">
    <property type="entry name" value="LRR_BAC"/>
    <property type="match status" value="10"/>
</dbReference>
<dbReference type="CDD" id="cd00143">
    <property type="entry name" value="PP2Cc"/>
    <property type="match status" value="1"/>
</dbReference>
<dbReference type="PANTHER" id="PTHR48051:SF1">
    <property type="entry name" value="RAS SUPPRESSOR PROTEIN 1"/>
    <property type="match status" value="1"/>
</dbReference>
<keyword evidence="2" id="KW-0677">Repeat</keyword>
<dbReference type="Gene3D" id="3.80.10.10">
    <property type="entry name" value="Ribonuclease Inhibitor"/>
    <property type="match status" value="6"/>
</dbReference>
<dbReference type="SMART" id="SM00369">
    <property type="entry name" value="LRR_TYP"/>
    <property type="match status" value="19"/>
</dbReference>
<dbReference type="InterPro" id="IPR003591">
    <property type="entry name" value="Leu-rich_rpt_typical-subtyp"/>
</dbReference>
<protein>
    <recommendedName>
        <fullName evidence="4">PPM-type phosphatase domain-containing protein</fullName>
    </recommendedName>
</protein>
<evidence type="ECO:0000313" key="5">
    <source>
        <dbReference type="EMBL" id="KAJ5077449.1"/>
    </source>
</evidence>
<dbReference type="Pfam" id="PF13855">
    <property type="entry name" value="LRR_8"/>
    <property type="match status" value="4"/>
</dbReference>
<evidence type="ECO:0000259" key="4">
    <source>
        <dbReference type="PROSITE" id="PS51746"/>
    </source>
</evidence>
<dbReference type="EMBL" id="JAPDFW010000058">
    <property type="protein sequence ID" value="KAJ5077449.1"/>
    <property type="molecule type" value="Genomic_DNA"/>
</dbReference>
<dbReference type="PRINTS" id="PR00019">
    <property type="entry name" value="LEURICHRPT"/>
</dbReference>
<dbReference type="InterPro" id="IPR050216">
    <property type="entry name" value="LRR_domain-containing"/>
</dbReference>
<dbReference type="InterPro" id="IPR036457">
    <property type="entry name" value="PPM-type-like_dom_sf"/>
</dbReference>
<accession>A0A9Q0LRZ6</accession>
<dbReference type="Proteomes" id="UP001149090">
    <property type="component" value="Unassembled WGS sequence"/>
</dbReference>
<keyword evidence="6" id="KW-1185">Reference proteome</keyword>
<evidence type="ECO:0000256" key="2">
    <source>
        <dbReference type="ARBA" id="ARBA00022737"/>
    </source>
</evidence>
<feature type="region of interest" description="Disordered" evidence="3">
    <location>
        <begin position="1179"/>
        <end position="1263"/>
    </location>
</feature>
<dbReference type="SUPFAM" id="SSF81606">
    <property type="entry name" value="PP2C-like"/>
    <property type="match status" value="1"/>
</dbReference>
<dbReference type="PROSITE" id="PS51450">
    <property type="entry name" value="LRR"/>
    <property type="match status" value="10"/>
</dbReference>
<evidence type="ECO:0000256" key="1">
    <source>
        <dbReference type="ARBA" id="ARBA00022614"/>
    </source>
</evidence>
<sequence length="1263" mass="144036">MGNCCASPKNPIEDVAFIGMSLEKVPPLIGLCYQLNSLDLTGNHIQKLPSSLVKQETIRSFIWKSNHLKKVPQNLYEMKNLQFLDLSCNHIYQISDRIQKLTSLTELDLHENLIETFPDLSFGYLQSLIKLNASRNCIRSIPECVQNLNSLRELDLNGNSLPVLPQHFSSLTNLQMLNLSNNVIKNLEMNNGLQGLVSLHRFDLSYNLVEKIPETIKYLKNLRILIADFNRISLIHDAFGNLSKITQTTFENNKLKDLPNSFGKLSGSLLDLNLRSNKFKEIPGVLQQLRELQVLIMSRNKISSFTLQLTKLIDLDLSDNRIERFEDNAFMHLHSISKLNLAKNRISSLPESVSTMRNLSMLNLSSNNLQKLPQNIGNLVNLKELDLSENKLQSLPDEIGQLIFVYKLMLNGNQLKSLPQTFSHMKNLNVLNLSKNLFECVPPVLFSFSKLQKLTMSDCKLRIFPSNMILLMTLKELNLSANNIRLLSPSIGMMRSLSELNLSNNKIAEIPDSFFDLGNSPKASLCKIDFSGNQLGEFSELWFRFTNLQELDLSHNRIQKFPIDGFEKFSSIESLKLSHNRCENIDISSARRLTKLEFLHLEGNILSDSFQKILNKISSKNPHHQKNTRSHKEKNERLFIRCSLQRSRSFSNNHSLGDSGNMGINSNISINSSVNSNMNNSVTNNIPNGVNNPLNRSQTPLDFPVAKEILVDPYKPNWFARKIHWKSARFTVGYSETKGKRGSMEDTIDIRGRFGNWPNVDFFALYDGHKGRFTADFLAFVFSGMLESKLKKLFPQLKKTQSQSSNYFAQEDPNKSQEPQEQHQIHNSAKDFSPMKNMSFTNEPTNRLITENLTENDTFELESQDESQSLHANNNNSTTTPNKNTSNFGPKAQAPTLNRKLSLQDEEKLIQIKQTFHDLFLQVNKKLEKTKTESGATAVISLIVDNKCFIVNVGDSRAVLSRQRRAFRVSFDHKPTVPSEQQRIRNLGGIVSRAGRVNGTIAISRAIGDSAFQPFVSCEPYVFCFEIENDDRFLILACDGVWDVLSDQETVDIANSIKDPYLSALSIRNAAFSKGSTDNISVIVVDLKPNRTQKFFKKNSSFFLQSEINEKNLAQIEFEADQKNTNSLHLFNQKLIQSSHQMTFNHHENNSSLSFANFPKRNFWDQNPMQIDDKDDLDIDIDLDSNEDSNENPNENSNENTNENSNENPNENPNQNPNQNIKYINNNLYIDLKSPKENNPKIRNNFDKNQIVKKDERNENSIN</sequence>
<feature type="region of interest" description="Disordered" evidence="3">
    <location>
        <begin position="804"/>
        <end position="843"/>
    </location>
</feature>
<feature type="domain" description="PPM-type phosphatase" evidence="4">
    <location>
        <begin position="731"/>
        <end position="1087"/>
    </location>
</feature>
<feature type="compositionally biased region" description="Low complexity" evidence="3">
    <location>
        <begin position="873"/>
        <end position="887"/>
    </location>
</feature>
<feature type="compositionally biased region" description="Basic and acidic residues" evidence="3">
    <location>
        <begin position="1233"/>
        <end position="1263"/>
    </location>
</feature>
<feature type="compositionally biased region" description="Basic and acidic residues" evidence="3">
    <location>
        <begin position="812"/>
        <end position="824"/>
    </location>
</feature>
<feature type="region of interest" description="Disordered" evidence="3">
    <location>
        <begin position="860"/>
        <end position="896"/>
    </location>
</feature>
<reference evidence="5" key="1">
    <citation type="submission" date="2022-10" db="EMBL/GenBank/DDBJ databases">
        <title>Novel sulphate-reducing endosymbionts in the free-living metamonad Anaeramoeba.</title>
        <authorList>
            <person name="Jerlstrom-Hultqvist J."/>
            <person name="Cepicka I."/>
            <person name="Gallot-Lavallee L."/>
            <person name="Salas-Leiva D."/>
            <person name="Curtis B.A."/>
            <person name="Zahonova K."/>
            <person name="Pipaliya S."/>
            <person name="Dacks J."/>
            <person name="Roger A.J."/>
        </authorList>
    </citation>
    <scope>NUCLEOTIDE SEQUENCE</scope>
    <source>
        <strain evidence="5">BMAN</strain>
    </source>
</reference>